<dbReference type="EMBL" id="JAYKXP010000017">
    <property type="protein sequence ID" value="KAK7049352.1"/>
    <property type="molecule type" value="Genomic_DNA"/>
</dbReference>
<protein>
    <submittedName>
        <fullName evidence="1">Uncharacterized protein</fullName>
    </submittedName>
</protein>
<sequence>MGGSFWLYAYQIDEDDEDEFDYDDDGSLPFCYSEPFSYSYRGLHWMKGEVLRGAIAYIQSLQNAKKNNIEGACQFYIDAGIKTIDINETDEEAVESATPVLASALRTANKWVRTPRSHDIISLLDNARASGLFAGVGDVGGLLSGTSGSMGPVNLDDVVDTNYHTQELAKLANCPIELDKAGLRGLYEFMQISDSYQTIYSDQAQMMAPVLDKILPFLKKDKKGEDATEMVIEFSNLLKKCIGDKRVIRG</sequence>
<dbReference type="AlphaFoldDB" id="A0AAW0DDE3"/>
<dbReference type="Proteomes" id="UP001383192">
    <property type="component" value="Unassembled WGS sequence"/>
</dbReference>
<proteinExistence type="predicted"/>
<evidence type="ECO:0000313" key="1">
    <source>
        <dbReference type="EMBL" id="KAK7049352.1"/>
    </source>
</evidence>
<accession>A0AAW0DDE3</accession>
<keyword evidence="2" id="KW-1185">Reference proteome</keyword>
<reference evidence="1 2" key="1">
    <citation type="submission" date="2024-01" db="EMBL/GenBank/DDBJ databases">
        <title>A draft genome for a cacao thread blight-causing isolate of Paramarasmius palmivorus.</title>
        <authorList>
            <person name="Baruah I.K."/>
            <person name="Bukari Y."/>
            <person name="Amoako-Attah I."/>
            <person name="Meinhardt L.W."/>
            <person name="Bailey B.A."/>
            <person name="Cohen S.P."/>
        </authorList>
    </citation>
    <scope>NUCLEOTIDE SEQUENCE [LARGE SCALE GENOMIC DNA]</scope>
    <source>
        <strain evidence="1 2">GH-12</strain>
    </source>
</reference>
<name>A0AAW0DDE3_9AGAR</name>
<comment type="caution">
    <text evidence="1">The sequence shown here is derived from an EMBL/GenBank/DDBJ whole genome shotgun (WGS) entry which is preliminary data.</text>
</comment>
<gene>
    <name evidence="1" type="ORF">VNI00_005953</name>
</gene>
<evidence type="ECO:0000313" key="2">
    <source>
        <dbReference type="Proteomes" id="UP001383192"/>
    </source>
</evidence>
<organism evidence="1 2">
    <name type="scientific">Paramarasmius palmivorus</name>
    <dbReference type="NCBI Taxonomy" id="297713"/>
    <lineage>
        <taxon>Eukaryota</taxon>
        <taxon>Fungi</taxon>
        <taxon>Dikarya</taxon>
        <taxon>Basidiomycota</taxon>
        <taxon>Agaricomycotina</taxon>
        <taxon>Agaricomycetes</taxon>
        <taxon>Agaricomycetidae</taxon>
        <taxon>Agaricales</taxon>
        <taxon>Marasmiineae</taxon>
        <taxon>Marasmiaceae</taxon>
        <taxon>Paramarasmius</taxon>
    </lineage>
</organism>